<feature type="domain" description="Rod shape-determining protein MreC beta-barrel core" evidence="5">
    <location>
        <begin position="152"/>
        <end position="245"/>
    </location>
</feature>
<dbReference type="Proteomes" id="UP000202031">
    <property type="component" value="Chromosome"/>
</dbReference>
<proteinExistence type="inferred from homology"/>
<evidence type="ECO:0000256" key="3">
    <source>
        <dbReference type="ARBA" id="ARBA00022960"/>
    </source>
</evidence>
<evidence type="ECO:0000313" key="7">
    <source>
        <dbReference type="Proteomes" id="UP000202031"/>
    </source>
</evidence>
<dbReference type="InterPro" id="IPR055342">
    <property type="entry name" value="MreC_beta-barrel_core"/>
</dbReference>
<dbReference type="GeneID" id="46920679"/>
<dbReference type="Pfam" id="PF04085">
    <property type="entry name" value="MreC"/>
    <property type="match status" value="1"/>
</dbReference>
<evidence type="ECO:0000259" key="5">
    <source>
        <dbReference type="Pfam" id="PF04085"/>
    </source>
</evidence>
<dbReference type="PANTHER" id="PTHR34138">
    <property type="entry name" value="CELL SHAPE-DETERMINING PROTEIN MREC"/>
    <property type="match status" value="1"/>
</dbReference>
<name>A0A1X9SL84_9BACT</name>
<reference evidence="7" key="2">
    <citation type="journal article" date="2017" name="Genome Biol. Evol.">
        <title>Comparative genomic analysis identifies a Campylobacter clade deficient in selenium metabolism.</title>
        <authorList>
            <person name="Miller W.G."/>
            <person name="Yee E."/>
            <person name="Lopes B.S."/>
            <person name="Chapman M.H."/>
            <person name="Huynh S."/>
            <person name="Bono J.L."/>
            <person name="Parker C.T."/>
            <person name="Strachan N.J.C."/>
            <person name="Forbes K.J."/>
        </authorList>
    </citation>
    <scope>NUCLEOTIDE SEQUENCE [LARGE SCALE GENOMIC DNA]</scope>
    <source>
        <strain evidence="7">NCTC 13004</strain>
    </source>
</reference>
<dbReference type="GO" id="GO:0005886">
    <property type="term" value="C:plasma membrane"/>
    <property type="evidence" value="ECO:0007669"/>
    <property type="project" value="TreeGrafter"/>
</dbReference>
<sequence length="248" mass="27754">MNKIKFILIIICLGFISFYLSDYARSVVINSTNFVLSLYQDTRDFIAQTIEEHFNQADEIKALREQNAELEHSATLLSAFAYKLDALLSEQNSTRFNPDVKLVRALSYMNIGDHDKIWIDFDEFDEDRIYGLISQGKTAGIVVNKDGNPLALLQTDPKSTFSVSIGEEHIAGIAMGNGSGITIKFIAQWLNPKVGDEVYTSGLDGIFFGGVPVGKISKVYEEELYKSAIVETDLKIQVPSYLYIITNQ</sequence>
<gene>
    <name evidence="6" type="primary">mreC</name>
    <name evidence="6" type="ORF">CLAN_0208</name>
</gene>
<dbReference type="Gene3D" id="2.40.10.350">
    <property type="entry name" value="Rod shape-determining protein MreC, domain 2"/>
    <property type="match status" value="1"/>
</dbReference>
<evidence type="ECO:0000256" key="1">
    <source>
        <dbReference type="ARBA" id="ARBA00009369"/>
    </source>
</evidence>
<dbReference type="AlphaFoldDB" id="A0A1X9SL84"/>
<dbReference type="GO" id="GO:0008360">
    <property type="term" value="P:regulation of cell shape"/>
    <property type="evidence" value="ECO:0007669"/>
    <property type="project" value="UniProtKB-KW"/>
</dbReference>
<dbReference type="EMBL" id="CP015578">
    <property type="protein sequence ID" value="ARQ96979.1"/>
    <property type="molecule type" value="Genomic_DNA"/>
</dbReference>
<reference evidence="7" key="1">
    <citation type="journal article" date="2017" name="Genome Biol. Evol.">
        <title>Comparative Genomic Analysis Identifies a Campylobacter Clade Deficient in Selenium Metabolism.</title>
        <authorList>
            <person name="Miller W.G."/>
            <person name="Yee E."/>
            <person name="Lopes B.S."/>
            <person name="Chapman M.H."/>
            <person name="Huynh S."/>
            <person name="Bono J.L."/>
            <person name="Parker C.T."/>
            <person name="Strachan N.J.C."/>
            <person name="Forbes K.J."/>
        </authorList>
    </citation>
    <scope>NUCLEOTIDE SEQUENCE [LARGE SCALE GENOMIC DNA]</scope>
    <source>
        <strain evidence="7">NCTC 13004</strain>
    </source>
</reference>
<keyword evidence="3" id="KW-0133">Cell shape</keyword>
<evidence type="ECO:0000256" key="4">
    <source>
        <dbReference type="ARBA" id="ARBA00032089"/>
    </source>
</evidence>
<dbReference type="NCBIfam" id="NF010507">
    <property type="entry name" value="PRK13922.10-6"/>
    <property type="match status" value="1"/>
</dbReference>
<dbReference type="PANTHER" id="PTHR34138:SF1">
    <property type="entry name" value="CELL SHAPE-DETERMINING PROTEIN MREC"/>
    <property type="match status" value="1"/>
</dbReference>
<dbReference type="KEGG" id="clx:CLAN_0208"/>
<evidence type="ECO:0000256" key="2">
    <source>
        <dbReference type="ARBA" id="ARBA00013855"/>
    </source>
</evidence>
<protein>
    <recommendedName>
        <fullName evidence="2">Cell shape-determining protein MreC</fullName>
    </recommendedName>
    <alternativeName>
        <fullName evidence="4">Cell shape protein MreC</fullName>
    </alternativeName>
</protein>
<dbReference type="InterPro" id="IPR042175">
    <property type="entry name" value="Cell/Rod_MreC_2"/>
</dbReference>
<dbReference type="Gene3D" id="2.40.10.340">
    <property type="entry name" value="Rod shape-determining protein MreC, domain 1"/>
    <property type="match status" value="1"/>
</dbReference>
<dbReference type="InterPro" id="IPR007221">
    <property type="entry name" value="MreC"/>
</dbReference>
<accession>A0A1X9SL84</accession>
<evidence type="ECO:0000313" key="6">
    <source>
        <dbReference type="EMBL" id="ARQ96979.1"/>
    </source>
</evidence>
<dbReference type="InterPro" id="IPR042177">
    <property type="entry name" value="Cell/Rod_1"/>
</dbReference>
<comment type="similarity">
    <text evidence="1">Belongs to the MreC family.</text>
</comment>
<dbReference type="RefSeq" id="WP_096017643.1">
    <property type="nucleotide sequence ID" value="NZ_CP015578.1"/>
</dbReference>
<organism evidence="6 7">
    <name type="scientific">Campylobacter lanienae NCTC 13004</name>
    <dbReference type="NCBI Taxonomy" id="1031753"/>
    <lineage>
        <taxon>Bacteria</taxon>
        <taxon>Pseudomonadati</taxon>
        <taxon>Campylobacterota</taxon>
        <taxon>Epsilonproteobacteria</taxon>
        <taxon>Campylobacterales</taxon>
        <taxon>Campylobacteraceae</taxon>
        <taxon>Campylobacter</taxon>
    </lineage>
</organism>